<accession>A0A1G2HNC5</accession>
<protein>
    <submittedName>
        <fullName evidence="2">Uncharacterized protein</fullName>
    </submittedName>
</protein>
<organism evidence="2 3">
    <name type="scientific">Candidatus Staskawiczbacteria bacterium RIFCSPHIGHO2_01_FULL_39_25</name>
    <dbReference type="NCBI Taxonomy" id="1802202"/>
    <lineage>
        <taxon>Bacteria</taxon>
        <taxon>Candidatus Staskawicziibacteriota</taxon>
    </lineage>
</organism>
<evidence type="ECO:0000313" key="3">
    <source>
        <dbReference type="Proteomes" id="UP000176855"/>
    </source>
</evidence>
<feature type="transmembrane region" description="Helical" evidence="1">
    <location>
        <begin position="7"/>
        <end position="28"/>
    </location>
</feature>
<name>A0A1G2HNC5_9BACT</name>
<evidence type="ECO:0000313" key="2">
    <source>
        <dbReference type="EMBL" id="OGZ64024.1"/>
    </source>
</evidence>
<dbReference type="EMBL" id="MHOO01000009">
    <property type="protein sequence ID" value="OGZ64024.1"/>
    <property type="molecule type" value="Genomic_DNA"/>
</dbReference>
<evidence type="ECO:0000256" key="1">
    <source>
        <dbReference type="SAM" id="Phobius"/>
    </source>
</evidence>
<dbReference type="Proteomes" id="UP000176855">
    <property type="component" value="Unassembled WGS sequence"/>
</dbReference>
<keyword evidence="1" id="KW-0812">Transmembrane</keyword>
<dbReference type="AlphaFoldDB" id="A0A1G2HNC5"/>
<keyword evidence="1" id="KW-0472">Membrane</keyword>
<comment type="caution">
    <text evidence="2">The sequence shown here is derived from an EMBL/GenBank/DDBJ whole genome shotgun (WGS) entry which is preliminary data.</text>
</comment>
<proteinExistence type="predicted"/>
<gene>
    <name evidence="2" type="ORF">A2730_02905</name>
</gene>
<sequence length="223" mass="24410">MNKQKGFIMLLVIIAGLFFLGSGIYYMVKIKNLKPFSVATQHEKKQDIGVTDTAINNDASNINNENKGADTQTINQENTKEETQDSQVSSCGMNLKVTGGDFLPTFCDFEIISSGASCGQNPCPKDYVIAMKDSNTSHIREITVFNFKSFEKATYVFNPSLGRSDFNGQSLDQGLVARSLLKGEVSLEPLANNTVRVSLDLYFANNIYVNGSGVLPVLRVDAP</sequence>
<reference evidence="2 3" key="1">
    <citation type="journal article" date="2016" name="Nat. Commun.">
        <title>Thousands of microbial genomes shed light on interconnected biogeochemical processes in an aquifer system.</title>
        <authorList>
            <person name="Anantharaman K."/>
            <person name="Brown C.T."/>
            <person name="Hug L.A."/>
            <person name="Sharon I."/>
            <person name="Castelle C.J."/>
            <person name="Probst A.J."/>
            <person name="Thomas B.C."/>
            <person name="Singh A."/>
            <person name="Wilkins M.J."/>
            <person name="Karaoz U."/>
            <person name="Brodie E.L."/>
            <person name="Williams K.H."/>
            <person name="Hubbard S.S."/>
            <person name="Banfield J.F."/>
        </authorList>
    </citation>
    <scope>NUCLEOTIDE SEQUENCE [LARGE SCALE GENOMIC DNA]</scope>
</reference>
<keyword evidence="1" id="KW-1133">Transmembrane helix</keyword>